<evidence type="ECO:0000313" key="5">
    <source>
        <dbReference type="Proteomes" id="UP000199602"/>
    </source>
</evidence>
<keyword evidence="1 4" id="KW-0808">Transferase</keyword>
<evidence type="ECO:0000256" key="1">
    <source>
        <dbReference type="ARBA" id="ARBA00022679"/>
    </source>
</evidence>
<organism evidence="4 5">
    <name type="scientific">Desulfonauticus submarinus</name>
    <dbReference type="NCBI Taxonomy" id="206665"/>
    <lineage>
        <taxon>Bacteria</taxon>
        <taxon>Pseudomonadati</taxon>
        <taxon>Thermodesulfobacteriota</taxon>
        <taxon>Desulfovibrionia</taxon>
        <taxon>Desulfovibrionales</taxon>
        <taxon>Desulfonauticaceae</taxon>
        <taxon>Desulfonauticus</taxon>
    </lineage>
</organism>
<proteinExistence type="predicted"/>
<dbReference type="Pfam" id="PF13508">
    <property type="entry name" value="Acetyltransf_7"/>
    <property type="match status" value="1"/>
</dbReference>
<dbReference type="PANTHER" id="PTHR43626:SF4">
    <property type="entry name" value="GCN5-RELATED N-ACETYLTRANSFERASE 2, CHLOROPLASTIC"/>
    <property type="match status" value="1"/>
</dbReference>
<dbReference type="OrthoDB" id="9793138at2"/>
<dbReference type="GO" id="GO:0008080">
    <property type="term" value="F:N-acetyltransferase activity"/>
    <property type="evidence" value="ECO:0007669"/>
    <property type="project" value="InterPro"/>
</dbReference>
<evidence type="ECO:0000259" key="3">
    <source>
        <dbReference type="PROSITE" id="PS51186"/>
    </source>
</evidence>
<sequence>MNSLYIRKARIKDVKAIHGLLMDYANEGLLLPRSYSELYSQLRDYLVLAERTTEDIYGCCALTIVWDNLAEVRSLAVRRDKQGSGWGRKLVEMCLSEAITLGIYKVFVLTYQKNFFAHLGFKVVDKNVLPQKVWADCLKCPKFPECDEIAMLIEM</sequence>
<protein>
    <submittedName>
        <fullName evidence="4">Amino-acid N-acetyltransferase</fullName>
    </submittedName>
</protein>
<dbReference type="PANTHER" id="PTHR43626">
    <property type="entry name" value="ACYL-COA N-ACYLTRANSFERASE"/>
    <property type="match status" value="1"/>
</dbReference>
<name>A0A1H0CHC2_9BACT</name>
<dbReference type="PROSITE" id="PS51186">
    <property type="entry name" value="GNAT"/>
    <property type="match status" value="1"/>
</dbReference>
<dbReference type="NCBIfam" id="NF005840">
    <property type="entry name" value="PRK07757.1"/>
    <property type="match status" value="1"/>
</dbReference>
<dbReference type="SUPFAM" id="SSF55729">
    <property type="entry name" value="Acyl-CoA N-acyltransferases (Nat)"/>
    <property type="match status" value="1"/>
</dbReference>
<dbReference type="AlphaFoldDB" id="A0A1H0CHC2"/>
<dbReference type="RefSeq" id="WP_092064117.1">
    <property type="nucleotide sequence ID" value="NZ_FNIN01000003.1"/>
</dbReference>
<evidence type="ECO:0000256" key="2">
    <source>
        <dbReference type="ARBA" id="ARBA00023315"/>
    </source>
</evidence>
<dbReference type="CDD" id="cd04301">
    <property type="entry name" value="NAT_SF"/>
    <property type="match status" value="1"/>
</dbReference>
<dbReference type="InterPro" id="IPR016181">
    <property type="entry name" value="Acyl_CoA_acyltransferase"/>
</dbReference>
<dbReference type="InterPro" id="IPR000182">
    <property type="entry name" value="GNAT_dom"/>
</dbReference>
<keyword evidence="2" id="KW-0012">Acyltransferase</keyword>
<dbReference type="STRING" id="206665.SAMN04488516_10349"/>
<reference evidence="4 5" key="1">
    <citation type="submission" date="2016-10" db="EMBL/GenBank/DDBJ databases">
        <authorList>
            <person name="de Groot N.N."/>
        </authorList>
    </citation>
    <scope>NUCLEOTIDE SEQUENCE [LARGE SCALE GENOMIC DNA]</scope>
    <source>
        <strain evidence="4 5">DSM 15269</strain>
    </source>
</reference>
<evidence type="ECO:0000313" key="4">
    <source>
        <dbReference type="EMBL" id="SDN57242.1"/>
    </source>
</evidence>
<gene>
    <name evidence="4" type="ORF">SAMN04488516_10349</name>
</gene>
<feature type="domain" description="N-acetyltransferase" evidence="3">
    <location>
        <begin position="4"/>
        <end position="140"/>
    </location>
</feature>
<dbReference type="InterPro" id="IPR045039">
    <property type="entry name" value="NSI-like"/>
</dbReference>
<accession>A0A1H0CHC2</accession>
<dbReference type="Gene3D" id="3.40.630.30">
    <property type="match status" value="1"/>
</dbReference>
<dbReference type="Proteomes" id="UP000199602">
    <property type="component" value="Unassembled WGS sequence"/>
</dbReference>
<dbReference type="GO" id="GO:0005737">
    <property type="term" value="C:cytoplasm"/>
    <property type="evidence" value="ECO:0007669"/>
    <property type="project" value="TreeGrafter"/>
</dbReference>
<keyword evidence="5" id="KW-1185">Reference proteome</keyword>
<dbReference type="EMBL" id="FNIN01000003">
    <property type="protein sequence ID" value="SDN57242.1"/>
    <property type="molecule type" value="Genomic_DNA"/>
</dbReference>